<name>A0ABQ9HL22_9NEOP</name>
<feature type="transmembrane region" description="Helical" evidence="1">
    <location>
        <begin position="15"/>
        <end position="36"/>
    </location>
</feature>
<evidence type="ECO:0000313" key="3">
    <source>
        <dbReference type="EMBL" id="KAJ8885044.1"/>
    </source>
</evidence>
<dbReference type="PANTHER" id="PTHR34415">
    <property type="entry name" value="INTEGRASE CATALYTIC DOMAIN-CONTAINING PROTEIN"/>
    <property type="match status" value="1"/>
</dbReference>
<dbReference type="InterPro" id="IPR057191">
    <property type="entry name" value="DUF7869"/>
</dbReference>
<sequence>MASGPTLLGILVIRVFVWTSEMVKGVANLHIGYMVILKDEKLLNRRGAQFRFMDRCLLLGPLNLVIVVMSVPPSAWLVVLETPAEQRVLRMGWESRRSSNLAGERGMCAVEITTWGSKMSLLCWLLWIIPLGRGDNHKPLDYCSVGIATGAHFEPLYQTEYSYLRFGRHRSDTCGRCDLLQAKMNAASKEGRKHMQQKLELHHRKAEKARGKMKVDIIDSQRRGGNVIASVLLNLLMGRFVNIHSNAVIWCDNCIGQNKNQMVLFVMMLLVSRRICEIFEQRVLISGHSYLPCDQDFGVIEEKKVIKTYMPADISKMIEEARHDQPFKTIDIDSTDFKSVPFLSKKYLNTPRCRYQNGVTVERLERMCTLHCQMEMQLMILLIGPESYFLTNPIGTLEMQCGQDHNSILQLEKWGRPGAIDLEIPCDCHLGECGIVLDRQASSARATELCNHCHTRSPFRVSGTFGRASRAGQCCAKAGRQECVVTWLEGGEVTADGLMWLVASFVVWWYDQGVRDRHAENSSESIDGYREKVSVTARMFVDQLLPGGKLRALIG</sequence>
<dbReference type="PANTHER" id="PTHR34415:SF1">
    <property type="entry name" value="INTEGRASE CATALYTIC DOMAIN-CONTAINING PROTEIN"/>
    <property type="match status" value="1"/>
</dbReference>
<keyword evidence="1" id="KW-0812">Transmembrane</keyword>
<keyword evidence="1" id="KW-0472">Membrane</keyword>
<dbReference type="Pfam" id="PF25273">
    <property type="entry name" value="DUF7869"/>
    <property type="match status" value="1"/>
</dbReference>
<keyword evidence="4" id="KW-1185">Reference proteome</keyword>
<gene>
    <name evidence="3" type="ORF">PR048_011240</name>
</gene>
<evidence type="ECO:0000313" key="4">
    <source>
        <dbReference type="Proteomes" id="UP001159363"/>
    </source>
</evidence>
<protein>
    <recommendedName>
        <fullName evidence="2">DUF7869 domain-containing protein</fullName>
    </recommendedName>
</protein>
<dbReference type="EMBL" id="JARBHB010000004">
    <property type="protein sequence ID" value="KAJ8885044.1"/>
    <property type="molecule type" value="Genomic_DNA"/>
</dbReference>
<accession>A0ABQ9HL22</accession>
<keyword evidence="1" id="KW-1133">Transmembrane helix</keyword>
<proteinExistence type="predicted"/>
<feature type="domain" description="DUF7869" evidence="2">
    <location>
        <begin position="222"/>
        <end position="326"/>
    </location>
</feature>
<feature type="transmembrane region" description="Helical" evidence="1">
    <location>
        <begin position="57"/>
        <end position="79"/>
    </location>
</feature>
<dbReference type="Proteomes" id="UP001159363">
    <property type="component" value="Chromosome X"/>
</dbReference>
<evidence type="ECO:0000256" key="1">
    <source>
        <dbReference type="SAM" id="Phobius"/>
    </source>
</evidence>
<organism evidence="3 4">
    <name type="scientific">Dryococelus australis</name>
    <dbReference type="NCBI Taxonomy" id="614101"/>
    <lineage>
        <taxon>Eukaryota</taxon>
        <taxon>Metazoa</taxon>
        <taxon>Ecdysozoa</taxon>
        <taxon>Arthropoda</taxon>
        <taxon>Hexapoda</taxon>
        <taxon>Insecta</taxon>
        <taxon>Pterygota</taxon>
        <taxon>Neoptera</taxon>
        <taxon>Polyneoptera</taxon>
        <taxon>Phasmatodea</taxon>
        <taxon>Verophasmatodea</taxon>
        <taxon>Anareolatae</taxon>
        <taxon>Phasmatidae</taxon>
        <taxon>Eurycanthinae</taxon>
        <taxon>Dryococelus</taxon>
    </lineage>
</organism>
<comment type="caution">
    <text evidence="3">The sequence shown here is derived from an EMBL/GenBank/DDBJ whole genome shotgun (WGS) entry which is preliminary data.</text>
</comment>
<evidence type="ECO:0000259" key="2">
    <source>
        <dbReference type="Pfam" id="PF25273"/>
    </source>
</evidence>
<reference evidence="3 4" key="1">
    <citation type="submission" date="2023-02" db="EMBL/GenBank/DDBJ databases">
        <title>LHISI_Scaffold_Assembly.</title>
        <authorList>
            <person name="Stuart O.P."/>
            <person name="Cleave R."/>
            <person name="Magrath M.J.L."/>
            <person name="Mikheyev A.S."/>
        </authorList>
    </citation>
    <scope>NUCLEOTIDE SEQUENCE [LARGE SCALE GENOMIC DNA]</scope>
    <source>
        <strain evidence="3">Daus_M_001</strain>
        <tissue evidence="3">Leg muscle</tissue>
    </source>
</reference>